<keyword evidence="1" id="KW-1133">Transmembrane helix</keyword>
<organism evidence="3 4">
    <name type="scientific">Theobroma cacao</name>
    <name type="common">Cacao</name>
    <name type="synonym">Cocoa</name>
    <dbReference type="NCBI Taxonomy" id="3641"/>
    <lineage>
        <taxon>Eukaryota</taxon>
        <taxon>Viridiplantae</taxon>
        <taxon>Streptophyta</taxon>
        <taxon>Embryophyta</taxon>
        <taxon>Tracheophyta</taxon>
        <taxon>Spermatophyta</taxon>
        <taxon>Magnoliopsida</taxon>
        <taxon>eudicotyledons</taxon>
        <taxon>Gunneridae</taxon>
        <taxon>Pentapetalae</taxon>
        <taxon>rosids</taxon>
        <taxon>malvids</taxon>
        <taxon>Malvales</taxon>
        <taxon>Malvaceae</taxon>
        <taxon>Byttnerioideae</taxon>
        <taxon>Theobroma</taxon>
    </lineage>
</organism>
<keyword evidence="1" id="KW-0472">Membrane</keyword>
<dbReference type="HOGENOM" id="CLU_202808_0_0_1"/>
<dbReference type="eggNOG" id="ENOG502T05K">
    <property type="taxonomic scope" value="Eukaryota"/>
</dbReference>
<accession>A0A061E6S2</accession>
<evidence type="ECO:0000256" key="1">
    <source>
        <dbReference type="SAM" id="Phobius"/>
    </source>
</evidence>
<dbReference type="InParanoid" id="A0A061E6S2"/>
<feature type="signal peptide" evidence="2">
    <location>
        <begin position="1"/>
        <end position="25"/>
    </location>
</feature>
<evidence type="ECO:0000256" key="2">
    <source>
        <dbReference type="SAM" id="SignalP"/>
    </source>
</evidence>
<keyword evidence="1" id="KW-0812">Transmembrane</keyword>
<evidence type="ECO:0000313" key="3">
    <source>
        <dbReference type="EMBL" id="EOY00338.1"/>
    </source>
</evidence>
<sequence>MASGSWVRATIFAACFALLIMVVAAHEGHEHTPGMAMAPQPEASKGNLVSLTTVIGFLALIVTTLVAAERV</sequence>
<proteinExistence type="predicted"/>
<keyword evidence="2" id="KW-0732">Signal</keyword>
<feature type="transmembrane region" description="Helical" evidence="1">
    <location>
        <begin position="48"/>
        <end position="68"/>
    </location>
</feature>
<gene>
    <name evidence="3" type="ORF">TCM_010189</name>
</gene>
<dbReference type="EMBL" id="CM001880">
    <property type="protein sequence ID" value="EOY00338.1"/>
    <property type="molecule type" value="Genomic_DNA"/>
</dbReference>
<evidence type="ECO:0000313" key="4">
    <source>
        <dbReference type="Proteomes" id="UP000026915"/>
    </source>
</evidence>
<name>A0A061E6S2_THECC</name>
<feature type="chain" id="PRO_5001600910" evidence="2">
    <location>
        <begin position="26"/>
        <end position="71"/>
    </location>
</feature>
<dbReference type="Gramene" id="EOY00338">
    <property type="protein sequence ID" value="EOY00338"/>
    <property type="gene ID" value="TCM_010189"/>
</dbReference>
<keyword evidence="4" id="KW-1185">Reference proteome</keyword>
<dbReference type="OMA" id="TIFAACF"/>
<dbReference type="AlphaFoldDB" id="A0A061E6S2"/>
<reference evidence="3 4" key="1">
    <citation type="journal article" date="2013" name="Genome Biol.">
        <title>The genome sequence of the most widely cultivated cacao type and its use to identify candidate genes regulating pod color.</title>
        <authorList>
            <person name="Motamayor J.C."/>
            <person name="Mockaitis K."/>
            <person name="Schmutz J."/>
            <person name="Haiminen N."/>
            <person name="Iii D.L."/>
            <person name="Cornejo O."/>
            <person name="Findley S.D."/>
            <person name="Zheng P."/>
            <person name="Utro F."/>
            <person name="Royaert S."/>
            <person name="Saski C."/>
            <person name="Jenkins J."/>
            <person name="Podicheti R."/>
            <person name="Zhao M."/>
            <person name="Scheffler B.E."/>
            <person name="Stack J.C."/>
            <person name="Feltus F.A."/>
            <person name="Mustiga G.M."/>
            <person name="Amores F."/>
            <person name="Phillips W."/>
            <person name="Marelli J.P."/>
            <person name="May G.D."/>
            <person name="Shapiro H."/>
            <person name="Ma J."/>
            <person name="Bustamante C.D."/>
            <person name="Schnell R.J."/>
            <person name="Main D."/>
            <person name="Gilbert D."/>
            <person name="Parida L."/>
            <person name="Kuhn D.N."/>
        </authorList>
    </citation>
    <scope>NUCLEOTIDE SEQUENCE [LARGE SCALE GENOMIC DNA]</scope>
    <source>
        <strain evidence="4">cv. Matina 1-6</strain>
    </source>
</reference>
<protein>
    <submittedName>
        <fullName evidence="3">Uncharacterized protein</fullName>
    </submittedName>
</protein>
<dbReference type="Proteomes" id="UP000026915">
    <property type="component" value="Chromosome 2"/>
</dbReference>